<protein>
    <submittedName>
        <fullName evidence="1">Uncharacterized protein</fullName>
    </submittedName>
</protein>
<proteinExistence type="predicted"/>
<dbReference type="EMBL" id="JAAMPC010000001">
    <property type="protein sequence ID" value="KAG2331098.1"/>
    <property type="molecule type" value="Genomic_DNA"/>
</dbReference>
<name>A0A8X7WHM1_BRACI</name>
<sequence length="337" mass="38305">MRCTQKVLFSCGNPFKALFSEENNACISPQLLSLLNNFETSLRVSITELVPKGDDKNDFLTVSWMIQAMHSLCETHQGITTLMTTDLDLPVSDMEESLIDMYVDMSSKLLELCNAFTSELYRLNHGNMLLKLAFGNPEVFSLSHIDRWRQHMASKNPSIQNCGEVLSSLVESMNHHHHKKVLVRALYGVKVKTLYIFSVFDASFTHSSKNLLYLTIPEEMEEVPWGQAFMELQNMINPEIKKTFLSDRFAVIRDLEAVESGVEKLYAAVQEGWDPNLSVVEPLKQLVIELSGRFDLVSKETSCLLETMVSAREALCESLWTKIKSDDADDYVRIVCE</sequence>
<gene>
    <name evidence="1" type="ORF">Bca52824_002278</name>
</gene>
<comment type="caution">
    <text evidence="1">The sequence shown here is derived from an EMBL/GenBank/DDBJ whole genome shotgun (WGS) entry which is preliminary data.</text>
</comment>
<reference evidence="1 2" key="1">
    <citation type="submission" date="2020-02" db="EMBL/GenBank/DDBJ databases">
        <authorList>
            <person name="Ma Q."/>
            <person name="Huang Y."/>
            <person name="Song X."/>
            <person name="Pei D."/>
        </authorList>
    </citation>
    <scope>NUCLEOTIDE SEQUENCE [LARGE SCALE GENOMIC DNA]</scope>
    <source>
        <strain evidence="1">Sxm20200214</strain>
        <tissue evidence="1">Leaf</tissue>
    </source>
</reference>
<evidence type="ECO:0000313" key="2">
    <source>
        <dbReference type="Proteomes" id="UP000886595"/>
    </source>
</evidence>
<evidence type="ECO:0000313" key="1">
    <source>
        <dbReference type="EMBL" id="KAG2331098.1"/>
    </source>
</evidence>
<keyword evidence="2" id="KW-1185">Reference proteome</keyword>
<accession>A0A8X7WHM1</accession>
<organism evidence="1 2">
    <name type="scientific">Brassica carinata</name>
    <name type="common">Ethiopian mustard</name>
    <name type="synonym">Abyssinian cabbage</name>
    <dbReference type="NCBI Taxonomy" id="52824"/>
    <lineage>
        <taxon>Eukaryota</taxon>
        <taxon>Viridiplantae</taxon>
        <taxon>Streptophyta</taxon>
        <taxon>Embryophyta</taxon>
        <taxon>Tracheophyta</taxon>
        <taxon>Spermatophyta</taxon>
        <taxon>Magnoliopsida</taxon>
        <taxon>eudicotyledons</taxon>
        <taxon>Gunneridae</taxon>
        <taxon>Pentapetalae</taxon>
        <taxon>rosids</taxon>
        <taxon>malvids</taxon>
        <taxon>Brassicales</taxon>
        <taxon>Brassicaceae</taxon>
        <taxon>Brassiceae</taxon>
        <taxon>Brassica</taxon>
    </lineage>
</organism>
<dbReference type="PANTHER" id="PTHR31509">
    <property type="entry name" value="BPS1-LIKE PROTEIN"/>
    <property type="match status" value="1"/>
</dbReference>
<dbReference type="Proteomes" id="UP000886595">
    <property type="component" value="Unassembled WGS sequence"/>
</dbReference>
<dbReference type="OrthoDB" id="1063143at2759"/>
<dbReference type="AlphaFoldDB" id="A0A8X7WHM1"/>